<evidence type="ECO:0000313" key="2">
    <source>
        <dbReference type="Proteomes" id="UP000543030"/>
    </source>
</evidence>
<dbReference type="AlphaFoldDB" id="A0A840RED9"/>
<proteinExistence type="predicted"/>
<accession>A0A840RED9</accession>
<dbReference type="EMBL" id="JACHHN010000002">
    <property type="protein sequence ID" value="MBB5190672.1"/>
    <property type="molecule type" value="Genomic_DNA"/>
</dbReference>
<reference evidence="1 2" key="1">
    <citation type="submission" date="2020-08" db="EMBL/GenBank/DDBJ databases">
        <title>Genomic Encyclopedia of Type Strains, Phase IV (KMG-IV): sequencing the most valuable type-strain genomes for metagenomic binning, comparative biology and taxonomic classification.</title>
        <authorList>
            <person name="Goeker M."/>
        </authorList>
    </citation>
    <scope>NUCLEOTIDE SEQUENCE [LARGE SCALE GENOMIC DNA]</scope>
    <source>
        <strain evidence="1 2">DSM 18233</strain>
    </source>
</reference>
<comment type="caution">
    <text evidence="1">The sequence shown here is derived from an EMBL/GenBank/DDBJ whole genome shotgun (WGS) entry which is preliminary data.</text>
</comment>
<sequence length="66" mass="6945">MKTLEALQQAIADVESANMINAKDRAAAALRAVYAVGADLAAQVANVNTRLAVLERRAGILQHTEG</sequence>
<organism evidence="1 2">
    <name type="scientific">Silvimonas terrae</name>
    <dbReference type="NCBI Taxonomy" id="300266"/>
    <lineage>
        <taxon>Bacteria</taxon>
        <taxon>Pseudomonadati</taxon>
        <taxon>Pseudomonadota</taxon>
        <taxon>Betaproteobacteria</taxon>
        <taxon>Neisseriales</taxon>
        <taxon>Chitinibacteraceae</taxon>
        <taxon>Silvimonas</taxon>
    </lineage>
</organism>
<protein>
    <submittedName>
        <fullName evidence="1">Uncharacterized protein</fullName>
    </submittedName>
</protein>
<dbReference type="Proteomes" id="UP000543030">
    <property type="component" value="Unassembled WGS sequence"/>
</dbReference>
<keyword evidence="2" id="KW-1185">Reference proteome</keyword>
<dbReference type="RefSeq" id="WP_184098891.1">
    <property type="nucleotide sequence ID" value="NZ_JACHHN010000002.1"/>
</dbReference>
<evidence type="ECO:0000313" key="1">
    <source>
        <dbReference type="EMBL" id="MBB5190672.1"/>
    </source>
</evidence>
<gene>
    <name evidence="1" type="ORF">HNQ50_001394</name>
</gene>
<name>A0A840RED9_9NEIS</name>